<evidence type="ECO:0000256" key="1">
    <source>
        <dbReference type="ARBA" id="ARBA00004340"/>
    </source>
</evidence>
<sequence>MIHPFFEMPPLFCVVVGGTGPPFSVTILEDNTVDNLKEKIAIKTMYQFPAYSLELFMTKDGAGFSCEAAAAVTLDELQDVQRFKAMGPALSIKKAFGGTFPSNEEEVYVFA</sequence>
<evidence type="ECO:0000313" key="5">
    <source>
        <dbReference type="EMBL" id="RLO07734.1"/>
    </source>
</evidence>
<organism evidence="5 6">
    <name type="scientific">Aphanomyces astaci</name>
    <name type="common">Crayfish plague agent</name>
    <dbReference type="NCBI Taxonomy" id="112090"/>
    <lineage>
        <taxon>Eukaryota</taxon>
        <taxon>Sar</taxon>
        <taxon>Stramenopiles</taxon>
        <taxon>Oomycota</taxon>
        <taxon>Saprolegniomycetes</taxon>
        <taxon>Saprolegniales</taxon>
        <taxon>Verrucalvaceae</taxon>
        <taxon>Aphanomyces</taxon>
    </lineage>
</organism>
<dbReference type="GO" id="GO:0005576">
    <property type="term" value="C:extracellular region"/>
    <property type="evidence" value="ECO:0007669"/>
    <property type="project" value="UniProtKB-SubCell"/>
</dbReference>
<proteinExistence type="predicted"/>
<dbReference type="Proteomes" id="UP000275652">
    <property type="component" value="Unassembled WGS sequence"/>
</dbReference>
<protein>
    <recommendedName>
        <fullName evidence="4">Crinkler effector protein N-terminal domain-containing protein</fullName>
    </recommendedName>
</protein>
<dbReference type="AlphaFoldDB" id="A0A9X8HAZ6"/>
<accession>A0A9X8HAZ6</accession>
<dbReference type="Pfam" id="PF20147">
    <property type="entry name" value="Crinkler"/>
    <property type="match status" value="1"/>
</dbReference>
<comment type="caution">
    <text evidence="5">The sequence shown here is derived from an EMBL/GenBank/DDBJ whole genome shotgun (WGS) entry which is preliminary data.</text>
</comment>
<evidence type="ECO:0000256" key="3">
    <source>
        <dbReference type="ARBA" id="ARBA00022525"/>
    </source>
</evidence>
<evidence type="ECO:0000256" key="2">
    <source>
        <dbReference type="ARBA" id="ARBA00004613"/>
    </source>
</evidence>
<dbReference type="InterPro" id="IPR045379">
    <property type="entry name" value="Crinkler_N"/>
</dbReference>
<dbReference type="CDD" id="cd17039">
    <property type="entry name" value="Ubl_ubiquitin_like"/>
    <property type="match status" value="1"/>
</dbReference>
<feature type="domain" description="Crinkler effector protein N-terminal" evidence="4">
    <location>
        <begin position="11"/>
        <end position="109"/>
    </location>
</feature>
<evidence type="ECO:0000259" key="4">
    <source>
        <dbReference type="Pfam" id="PF20147"/>
    </source>
</evidence>
<comment type="subcellular location">
    <subcellularLocation>
        <location evidence="1">Host cell</location>
    </subcellularLocation>
    <subcellularLocation>
        <location evidence="2">Secreted</location>
    </subcellularLocation>
</comment>
<gene>
    <name evidence="5" type="ORF">DYB28_014952</name>
</gene>
<name>A0A9X8HAZ6_APHAT</name>
<evidence type="ECO:0000313" key="6">
    <source>
        <dbReference type="Proteomes" id="UP000275652"/>
    </source>
</evidence>
<dbReference type="EMBL" id="QUTI01022951">
    <property type="protein sequence ID" value="RLO07734.1"/>
    <property type="molecule type" value="Genomic_DNA"/>
</dbReference>
<dbReference type="GO" id="GO:0043657">
    <property type="term" value="C:host cell"/>
    <property type="evidence" value="ECO:0007669"/>
    <property type="project" value="UniProtKB-SubCell"/>
</dbReference>
<keyword evidence="3" id="KW-0964">Secreted</keyword>
<feature type="non-terminal residue" evidence="5">
    <location>
        <position position="111"/>
    </location>
</feature>
<reference evidence="5 6" key="1">
    <citation type="journal article" date="2018" name="J. Invertebr. Pathol.">
        <title>New genotyping method for the causative agent of crayfish plague (Aphanomyces astaci) based on whole genome data.</title>
        <authorList>
            <person name="Minardi D."/>
            <person name="Studholme D.J."/>
            <person name="van der Giezen M."/>
            <person name="Pretto T."/>
            <person name="Oidtmann B."/>
        </authorList>
    </citation>
    <scope>NUCLEOTIDE SEQUENCE [LARGE SCALE GENOMIC DNA]</scope>
    <source>
        <strain evidence="5 6">KB13</strain>
    </source>
</reference>